<protein>
    <submittedName>
        <fullName evidence="2">D-threo-aldose 1-dehydrogenase</fullName>
        <ecNumber evidence="2">1.1.1.122</ecNumber>
    </submittedName>
</protein>
<dbReference type="Pfam" id="PF00248">
    <property type="entry name" value="Aldo_ket_red"/>
    <property type="match status" value="1"/>
</dbReference>
<evidence type="ECO:0000313" key="3">
    <source>
        <dbReference type="Proteomes" id="UP000554520"/>
    </source>
</evidence>
<feature type="domain" description="NADP-dependent oxidoreductase" evidence="1">
    <location>
        <begin position="60"/>
        <end position="371"/>
    </location>
</feature>
<keyword evidence="3" id="KW-1185">Reference proteome</keyword>
<dbReference type="GO" id="GO:0047834">
    <property type="term" value="F:D-threo-aldose 1-dehydrogenase activity"/>
    <property type="evidence" value="ECO:0007669"/>
    <property type="project" value="UniProtKB-EC"/>
</dbReference>
<dbReference type="PANTHER" id="PTHR42686">
    <property type="entry name" value="GH17980P-RELATED"/>
    <property type="match status" value="1"/>
</dbReference>
<keyword evidence="2" id="KW-0560">Oxidoreductase</keyword>
<organism evidence="2 3">
    <name type="scientific">Phyllobacterium trifolii</name>
    <dbReference type="NCBI Taxonomy" id="300193"/>
    <lineage>
        <taxon>Bacteria</taxon>
        <taxon>Pseudomonadati</taxon>
        <taxon>Pseudomonadota</taxon>
        <taxon>Alphaproteobacteria</taxon>
        <taxon>Hyphomicrobiales</taxon>
        <taxon>Phyllobacteriaceae</taxon>
        <taxon>Phyllobacterium</taxon>
    </lineage>
</organism>
<dbReference type="SUPFAM" id="SSF51430">
    <property type="entry name" value="NAD(P)-linked oxidoreductase"/>
    <property type="match status" value="1"/>
</dbReference>
<dbReference type="AlphaFoldDB" id="A0A839UJB0"/>
<dbReference type="Proteomes" id="UP000554520">
    <property type="component" value="Unassembled WGS sequence"/>
</dbReference>
<comment type="caution">
    <text evidence="2">The sequence shown here is derived from an EMBL/GenBank/DDBJ whole genome shotgun (WGS) entry which is preliminary data.</text>
</comment>
<evidence type="ECO:0000259" key="1">
    <source>
        <dbReference type="Pfam" id="PF00248"/>
    </source>
</evidence>
<dbReference type="InterPro" id="IPR020471">
    <property type="entry name" value="AKR"/>
</dbReference>
<name>A0A839UJB0_9HYPH</name>
<reference evidence="2 3" key="1">
    <citation type="submission" date="2020-08" db="EMBL/GenBank/DDBJ databases">
        <title>Genomic Encyclopedia of Type Strains, Phase III (KMG-III): the genomes of soil and plant-associated and newly described type strains.</title>
        <authorList>
            <person name="Whitman W."/>
        </authorList>
    </citation>
    <scope>NUCLEOTIDE SEQUENCE [LARGE SCALE GENOMIC DNA]</scope>
    <source>
        <strain evidence="2 3">CECT 7015</strain>
    </source>
</reference>
<dbReference type="EMBL" id="JACHXN010000021">
    <property type="protein sequence ID" value="MBB3148681.1"/>
    <property type="molecule type" value="Genomic_DNA"/>
</dbReference>
<dbReference type="EC" id="1.1.1.122" evidence="2"/>
<sequence>MTVIGSNGTFSGQEILHSPRRLSLRPIGSPLCKNIGDWKDSALRIRHWDRIGNGGLGFTELGFGSAPLGNLYKTVSEEHAFAILDAAWQSGVRYYDTAPLYGLGLSERRVGRFLTTKPQDEFIISTKVGRLLQACPPEQRTGIGKFFDTPNRREVYDYSYDGVMRSFEISLERTGLDRFDILLAHDLDVFTHGTLEKCRTYLDQFMHGGYHAMLSLRDQGVVKAIGGGLNEWQMCQDLAEQGDFDLFLLAGRYTLLEQDALDTFLPMCEERGIGIILGGPYNSGILARGPVTGAQYNYSEAPLNVIERVKRIDVICRRHDVALIEAALNFPLHHPAVVSVIPGGQSISEVNANRAILGKELPSALWAELKAAGLLRDDAPPLNITPPA</sequence>
<proteinExistence type="predicted"/>
<dbReference type="InterPro" id="IPR023210">
    <property type="entry name" value="NADP_OxRdtase_dom"/>
</dbReference>
<dbReference type="PANTHER" id="PTHR42686:SF1">
    <property type="entry name" value="GH17980P-RELATED"/>
    <property type="match status" value="1"/>
</dbReference>
<accession>A0A839UJB0</accession>
<dbReference type="GO" id="GO:0005829">
    <property type="term" value="C:cytosol"/>
    <property type="evidence" value="ECO:0007669"/>
    <property type="project" value="TreeGrafter"/>
</dbReference>
<gene>
    <name evidence="2" type="ORF">FHS21_005129</name>
</gene>
<dbReference type="InterPro" id="IPR036812">
    <property type="entry name" value="NAD(P)_OxRdtase_dom_sf"/>
</dbReference>
<dbReference type="Gene3D" id="3.20.20.100">
    <property type="entry name" value="NADP-dependent oxidoreductase domain"/>
    <property type="match status" value="1"/>
</dbReference>
<evidence type="ECO:0000313" key="2">
    <source>
        <dbReference type="EMBL" id="MBB3148681.1"/>
    </source>
</evidence>